<dbReference type="CDD" id="cd07812">
    <property type="entry name" value="SRPBCC"/>
    <property type="match status" value="1"/>
</dbReference>
<proteinExistence type="predicted"/>
<evidence type="ECO:0000313" key="2">
    <source>
        <dbReference type="Proteomes" id="UP000320244"/>
    </source>
</evidence>
<dbReference type="Gene3D" id="3.30.530.20">
    <property type="match status" value="1"/>
</dbReference>
<dbReference type="RefSeq" id="WP_146316942.1">
    <property type="nucleotide sequence ID" value="NZ_VCQV01000014.1"/>
</dbReference>
<dbReference type="InterPro" id="IPR023393">
    <property type="entry name" value="START-like_dom_sf"/>
</dbReference>
<dbReference type="EMBL" id="VCQV01000014">
    <property type="protein sequence ID" value="TWP36100.1"/>
    <property type="molecule type" value="Genomic_DNA"/>
</dbReference>
<dbReference type="AlphaFoldDB" id="A0A563E0N0"/>
<dbReference type="OrthoDB" id="4618973at2"/>
<organism evidence="1 2">
    <name type="scientific">Leekyejoonella antrihumi</name>
    <dbReference type="NCBI Taxonomy" id="1660198"/>
    <lineage>
        <taxon>Bacteria</taxon>
        <taxon>Bacillati</taxon>
        <taxon>Actinomycetota</taxon>
        <taxon>Actinomycetes</taxon>
        <taxon>Micrococcales</taxon>
        <taxon>Dermacoccaceae</taxon>
        <taxon>Leekyejoonella</taxon>
    </lineage>
</organism>
<gene>
    <name evidence="1" type="ORF">FGL98_11675</name>
</gene>
<name>A0A563E0N0_9MICO</name>
<evidence type="ECO:0000313" key="1">
    <source>
        <dbReference type="EMBL" id="TWP36100.1"/>
    </source>
</evidence>
<dbReference type="InterPro" id="IPR019587">
    <property type="entry name" value="Polyketide_cyclase/dehydratase"/>
</dbReference>
<dbReference type="Proteomes" id="UP000320244">
    <property type="component" value="Unassembled WGS sequence"/>
</dbReference>
<dbReference type="SUPFAM" id="SSF55961">
    <property type="entry name" value="Bet v1-like"/>
    <property type="match status" value="1"/>
</dbReference>
<dbReference type="Pfam" id="PF10604">
    <property type="entry name" value="Polyketide_cyc2"/>
    <property type="match status" value="1"/>
</dbReference>
<comment type="caution">
    <text evidence="1">The sequence shown here is derived from an EMBL/GenBank/DDBJ whole genome shotgun (WGS) entry which is preliminary data.</text>
</comment>
<protein>
    <submittedName>
        <fullName evidence="1">SRPBCC family protein</fullName>
    </submittedName>
</protein>
<sequence>MSETPVHTHEQSIVVEATPEALYDLVSDIARTGEWSPVCTWCRWDDAAQAGQVGAGFTGHNELPDRTWDTKSRVVAADRGREFAWVVGGSFARWGFSFAPDGAATRLTESWQFLPGGIAMFGEKYGDQAAAEIDERIRLAHDGIPRTLAAIKRVAETA</sequence>
<reference evidence="1 2" key="2">
    <citation type="submission" date="2019-08" db="EMBL/GenBank/DDBJ databases">
        <title>Jejuicoccus antrihumi gen. nov., sp. nov., a new member of the family Dermacoccaceae isolated from a cave.</title>
        <authorList>
            <person name="Schumann P."/>
            <person name="Kim I.S."/>
        </authorList>
    </citation>
    <scope>NUCLEOTIDE SEQUENCE [LARGE SCALE GENOMIC DNA]</scope>
    <source>
        <strain evidence="1 2">C5-26</strain>
    </source>
</reference>
<accession>A0A563E0N0</accession>
<keyword evidence="2" id="KW-1185">Reference proteome</keyword>
<reference evidence="1 2" key="1">
    <citation type="submission" date="2019-05" db="EMBL/GenBank/DDBJ databases">
        <authorList>
            <person name="Lee S.D."/>
        </authorList>
    </citation>
    <scope>NUCLEOTIDE SEQUENCE [LARGE SCALE GENOMIC DNA]</scope>
    <source>
        <strain evidence="1 2">C5-26</strain>
    </source>
</reference>